<dbReference type="Gene3D" id="3.40.50.720">
    <property type="entry name" value="NAD(P)-binding Rossmann-like Domain"/>
    <property type="match status" value="1"/>
</dbReference>
<evidence type="ECO:0000256" key="1">
    <source>
        <dbReference type="ARBA" id="ARBA00007430"/>
    </source>
</evidence>
<evidence type="ECO:0000256" key="2">
    <source>
        <dbReference type="SAM" id="Phobius"/>
    </source>
</evidence>
<proteinExistence type="inferred from homology"/>
<dbReference type="Proteomes" id="UP001652542">
    <property type="component" value="Unassembled WGS sequence"/>
</dbReference>
<dbReference type="Pfam" id="PF02719">
    <property type="entry name" value="Polysacc_synt_2"/>
    <property type="match status" value="1"/>
</dbReference>
<organism evidence="4 5">
    <name type="scientific">Albidovulum marisflavi</name>
    <dbReference type="NCBI Taxonomy" id="2984159"/>
    <lineage>
        <taxon>Bacteria</taxon>
        <taxon>Pseudomonadati</taxon>
        <taxon>Pseudomonadota</taxon>
        <taxon>Alphaproteobacteria</taxon>
        <taxon>Rhodobacterales</taxon>
        <taxon>Paracoccaceae</taxon>
        <taxon>Albidovulum</taxon>
    </lineage>
</organism>
<name>A0ABT2ZG90_9RHOB</name>
<dbReference type="PANTHER" id="PTHR43318">
    <property type="entry name" value="UDP-N-ACETYLGLUCOSAMINE 4,6-DEHYDRATASE"/>
    <property type="match status" value="1"/>
</dbReference>
<evidence type="ECO:0000313" key="4">
    <source>
        <dbReference type="EMBL" id="MCV2870150.1"/>
    </source>
</evidence>
<feature type="transmembrane region" description="Helical" evidence="2">
    <location>
        <begin position="42"/>
        <end position="62"/>
    </location>
</feature>
<comment type="caution">
    <text evidence="4">The sequence shown here is derived from an EMBL/GenBank/DDBJ whole genome shotgun (WGS) entry which is preliminary data.</text>
</comment>
<keyword evidence="2" id="KW-0812">Transmembrane</keyword>
<dbReference type="PANTHER" id="PTHR43318:SF1">
    <property type="entry name" value="POLYSACCHARIDE BIOSYNTHESIS PROTEIN EPSC-RELATED"/>
    <property type="match status" value="1"/>
</dbReference>
<keyword evidence="5" id="KW-1185">Reference proteome</keyword>
<dbReference type="InterPro" id="IPR051203">
    <property type="entry name" value="Polysaccharide_Synthase-Rel"/>
</dbReference>
<keyword evidence="2" id="KW-0472">Membrane</keyword>
<dbReference type="InterPro" id="IPR003869">
    <property type="entry name" value="Polysac_CapD-like"/>
</dbReference>
<dbReference type="InterPro" id="IPR036291">
    <property type="entry name" value="NAD(P)-bd_dom_sf"/>
</dbReference>
<feature type="transmembrane region" description="Helical" evidence="2">
    <location>
        <begin position="74"/>
        <end position="94"/>
    </location>
</feature>
<keyword evidence="2" id="KW-1133">Transmembrane helix</keyword>
<evidence type="ECO:0000313" key="5">
    <source>
        <dbReference type="Proteomes" id="UP001652542"/>
    </source>
</evidence>
<evidence type="ECO:0000259" key="3">
    <source>
        <dbReference type="Pfam" id="PF02719"/>
    </source>
</evidence>
<feature type="domain" description="Polysaccharide biosynthesis protein CapD-like" evidence="3">
    <location>
        <begin position="151"/>
        <end position="421"/>
    </location>
</feature>
<dbReference type="RefSeq" id="WP_263735828.1">
    <property type="nucleotide sequence ID" value="NZ_JAOWKY010000005.1"/>
</dbReference>
<protein>
    <submittedName>
        <fullName evidence="4">Polysaccharide biosynthesis protein</fullName>
    </submittedName>
</protein>
<dbReference type="EMBL" id="JAOWKY010000005">
    <property type="protein sequence ID" value="MCV2870150.1"/>
    <property type="molecule type" value="Genomic_DNA"/>
</dbReference>
<dbReference type="SUPFAM" id="SSF51735">
    <property type="entry name" value="NAD(P)-binding Rossmann-fold domains"/>
    <property type="match status" value="1"/>
</dbReference>
<gene>
    <name evidence="4" type="ORF">OEW28_16085</name>
</gene>
<accession>A0ABT2ZG90</accession>
<sequence>MQRADRQNVSNSLGRVRLVEAAGLVSSIGICLAPDPGGASQVLVGSLVGSAFIILCGIFLARREAACASCRRRIGGAVLLWASGPLASTVTPAAEHDTTTAALVYAIFCILLQLSAPARRAAPDVDAEAIIRRPPHASAGPWAEMFRGRSILVTGAGGSIGSEICRQLISHGPARLVLLDLSEPALFEIDRKLRGMPGASAVQIVPILGSVTEEATALRSLLDQEVGIVLHAAAYKHVPMVEANPRAGLATNTLGTLVMARAAQQAGVERFVLISTDKAVRPRGVLGISKLLAEQVVLDLASRPGPTIFSAVRFGNVFGSSGSVVPLFLEQIADGGPVTVTDPSATRYFMTVREAVGLVLSAAAIACGGEVFVLDMGEPIAIGDLARRLIAAAAPRGAAISIRTTGLRPGEKQHEDLSSSGALAPTSVPGVLLASTPVQSQIEVAATMRSLRRAVAGDDTAARAFIAGWLSGQTQPGEMLHEATP</sequence>
<dbReference type="CDD" id="cd05237">
    <property type="entry name" value="UDP_invert_4-6DH_SDR_e"/>
    <property type="match status" value="1"/>
</dbReference>
<reference evidence="4 5" key="1">
    <citation type="submission" date="2022-10" db="EMBL/GenBank/DDBJ databases">
        <title>Defluviimonas sp. nov., isolated from ocean surface water.</title>
        <authorList>
            <person name="He W."/>
            <person name="Wang L."/>
            <person name="Zhang D.-F."/>
        </authorList>
    </citation>
    <scope>NUCLEOTIDE SEQUENCE [LARGE SCALE GENOMIC DNA]</scope>
    <source>
        <strain evidence="4 5">WL0002</strain>
    </source>
</reference>
<comment type="similarity">
    <text evidence="1">Belongs to the polysaccharide synthase family.</text>
</comment>